<feature type="transmembrane region" description="Helical" evidence="5">
    <location>
        <begin position="237"/>
        <end position="265"/>
    </location>
</feature>
<evidence type="ECO:0008006" key="8">
    <source>
        <dbReference type="Google" id="ProtNLM"/>
    </source>
</evidence>
<name>A0ABN0YHW6_9ACTN</name>
<dbReference type="Pfam" id="PF01040">
    <property type="entry name" value="UbiA"/>
    <property type="match status" value="1"/>
</dbReference>
<feature type="transmembrane region" description="Helical" evidence="5">
    <location>
        <begin position="144"/>
        <end position="161"/>
    </location>
</feature>
<comment type="caution">
    <text evidence="6">The sequence shown here is derived from an EMBL/GenBank/DDBJ whole genome shotgun (WGS) entry which is preliminary data.</text>
</comment>
<dbReference type="EMBL" id="BAAABX010000015">
    <property type="protein sequence ID" value="GAA0396074.1"/>
    <property type="molecule type" value="Genomic_DNA"/>
</dbReference>
<feature type="transmembrane region" description="Helical" evidence="5">
    <location>
        <begin position="198"/>
        <end position="216"/>
    </location>
</feature>
<evidence type="ECO:0000256" key="5">
    <source>
        <dbReference type="SAM" id="Phobius"/>
    </source>
</evidence>
<feature type="transmembrane region" description="Helical" evidence="5">
    <location>
        <begin position="173"/>
        <end position="192"/>
    </location>
</feature>
<accession>A0ABN0YHW6</accession>
<sequence length="334" mass="36477">MPRTDSAPRTATLAEILNDRHATPGPRPPLGARAKYALVIRRFEFLPGYVPQAVVPGLLGAASWGQLGSLNAVLAMLWSISGLQVANMANALADREQDRRLKSRQSRAVYGLGVTRVVLHTAVSTLVYAAVAAFLAIRTHHWDLLGYAAAFLFIGFAYSLPPLHLKSRGIWHLLSLQTGCMLLPGIAILRAYDHATPWAHVWTLTGFAMVVTSLFVTSHCEDYVVDGQFGTRTYVRALGLAGALYLQSAMLFLGSLLLLGAIWAIDGPTWGFVPYAVAWLPSQRLLFAAVRVVHRVPLDEAMDYFHRKSLHGPYHSALMSWATVALAALVLTGR</sequence>
<keyword evidence="4 5" id="KW-0472">Membrane</keyword>
<dbReference type="Gene3D" id="1.10.357.140">
    <property type="entry name" value="UbiA prenyltransferase"/>
    <property type="match status" value="1"/>
</dbReference>
<keyword evidence="2 5" id="KW-0812">Transmembrane</keyword>
<evidence type="ECO:0000256" key="4">
    <source>
        <dbReference type="ARBA" id="ARBA00023136"/>
    </source>
</evidence>
<keyword evidence="7" id="KW-1185">Reference proteome</keyword>
<proteinExistence type="predicted"/>
<feature type="transmembrane region" description="Helical" evidence="5">
    <location>
        <begin position="114"/>
        <end position="138"/>
    </location>
</feature>
<protein>
    <recommendedName>
        <fullName evidence="8">Prenyltransferase</fullName>
    </recommendedName>
</protein>
<feature type="transmembrane region" description="Helical" evidence="5">
    <location>
        <begin position="314"/>
        <end position="333"/>
    </location>
</feature>
<gene>
    <name evidence="6" type="ORF">GCM10010357_16450</name>
</gene>
<reference evidence="6 7" key="1">
    <citation type="journal article" date="2019" name="Int. J. Syst. Evol. Microbiol.">
        <title>The Global Catalogue of Microorganisms (GCM) 10K type strain sequencing project: providing services to taxonomists for standard genome sequencing and annotation.</title>
        <authorList>
            <consortium name="The Broad Institute Genomics Platform"/>
            <consortium name="The Broad Institute Genome Sequencing Center for Infectious Disease"/>
            <person name="Wu L."/>
            <person name="Ma J."/>
        </authorList>
    </citation>
    <scope>NUCLEOTIDE SEQUENCE [LARGE SCALE GENOMIC DNA]</scope>
    <source>
        <strain evidence="6 7">JCM 4788</strain>
    </source>
</reference>
<dbReference type="PANTHER" id="PTHR42723:SF1">
    <property type="entry name" value="CHLOROPHYLL SYNTHASE, CHLOROPLASTIC"/>
    <property type="match status" value="1"/>
</dbReference>
<evidence type="ECO:0000256" key="3">
    <source>
        <dbReference type="ARBA" id="ARBA00022989"/>
    </source>
</evidence>
<feature type="transmembrane region" description="Helical" evidence="5">
    <location>
        <begin position="72"/>
        <end position="93"/>
    </location>
</feature>
<evidence type="ECO:0000313" key="6">
    <source>
        <dbReference type="EMBL" id="GAA0396074.1"/>
    </source>
</evidence>
<dbReference type="Proteomes" id="UP001500879">
    <property type="component" value="Unassembled WGS sequence"/>
</dbReference>
<dbReference type="RefSeq" id="WP_344021510.1">
    <property type="nucleotide sequence ID" value="NZ_BAAABX010000015.1"/>
</dbReference>
<dbReference type="PANTHER" id="PTHR42723">
    <property type="entry name" value="CHLOROPHYLL SYNTHASE"/>
    <property type="match status" value="1"/>
</dbReference>
<evidence type="ECO:0000256" key="1">
    <source>
        <dbReference type="ARBA" id="ARBA00004141"/>
    </source>
</evidence>
<organism evidence="6 7">
    <name type="scientific">Streptomyces luteireticuli</name>
    <dbReference type="NCBI Taxonomy" id="173858"/>
    <lineage>
        <taxon>Bacteria</taxon>
        <taxon>Bacillati</taxon>
        <taxon>Actinomycetota</taxon>
        <taxon>Actinomycetes</taxon>
        <taxon>Kitasatosporales</taxon>
        <taxon>Streptomycetaceae</taxon>
        <taxon>Streptomyces</taxon>
    </lineage>
</organism>
<keyword evidence="3 5" id="KW-1133">Transmembrane helix</keyword>
<comment type="subcellular location">
    <subcellularLocation>
        <location evidence="1">Membrane</location>
        <topology evidence="1">Multi-pass membrane protein</topology>
    </subcellularLocation>
</comment>
<evidence type="ECO:0000256" key="2">
    <source>
        <dbReference type="ARBA" id="ARBA00022692"/>
    </source>
</evidence>
<dbReference type="InterPro" id="IPR044878">
    <property type="entry name" value="UbiA_sf"/>
</dbReference>
<dbReference type="InterPro" id="IPR000537">
    <property type="entry name" value="UbiA_prenyltransferase"/>
</dbReference>
<dbReference type="InterPro" id="IPR050475">
    <property type="entry name" value="Prenyltransferase_related"/>
</dbReference>
<evidence type="ECO:0000313" key="7">
    <source>
        <dbReference type="Proteomes" id="UP001500879"/>
    </source>
</evidence>